<keyword evidence="10 13" id="KW-0413">Isomerase</keyword>
<comment type="similarity">
    <text evidence="13">Belongs to the helicase family. AddA subfamily.</text>
</comment>
<evidence type="ECO:0000313" key="17">
    <source>
        <dbReference type="EMBL" id="SHI80949.1"/>
    </source>
</evidence>
<keyword evidence="8 13" id="KW-0238">DNA-binding</keyword>
<dbReference type="Pfam" id="PF12705">
    <property type="entry name" value="PDDEXK_1"/>
    <property type="match status" value="1"/>
</dbReference>
<keyword evidence="9 13" id="KW-0234">DNA repair</keyword>
<evidence type="ECO:0000256" key="11">
    <source>
        <dbReference type="ARBA" id="ARBA00034617"/>
    </source>
</evidence>
<dbReference type="InterPro" id="IPR014152">
    <property type="entry name" value="AddA"/>
</dbReference>
<dbReference type="GO" id="GO:0005524">
    <property type="term" value="F:ATP binding"/>
    <property type="evidence" value="ECO:0007669"/>
    <property type="project" value="UniProtKB-UniRule"/>
</dbReference>
<dbReference type="PANTHER" id="PTHR11070:SF48">
    <property type="entry name" value="ATP-DEPENDENT HELICASE_NUCLEASE SUBUNIT A"/>
    <property type="match status" value="1"/>
</dbReference>
<evidence type="ECO:0000256" key="13">
    <source>
        <dbReference type="HAMAP-Rule" id="MF_01451"/>
    </source>
</evidence>
<dbReference type="InterPro" id="IPR011335">
    <property type="entry name" value="Restrct_endonuc-II-like"/>
</dbReference>
<dbReference type="Pfam" id="PF00580">
    <property type="entry name" value="UvrD-helicase"/>
    <property type="match status" value="1"/>
</dbReference>
<dbReference type="InterPro" id="IPR014017">
    <property type="entry name" value="DNA_helicase_UvrD-like_C"/>
</dbReference>
<keyword evidence="7 13" id="KW-0067">ATP-binding</keyword>
<dbReference type="Gene3D" id="1.10.274.50">
    <property type="match status" value="1"/>
</dbReference>
<evidence type="ECO:0000259" key="15">
    <source>
        <dbReference type="PROSITE" id="PS51198"/>
    </source>
</evidence>
<dbReference type="Proteomes" id="UP000184442">
    <property type="component" value="Unassembled WGS sequence"/>
</dbReference>
<gene>
    <name evidence="13" type="primary">addA</name>
    <name evidence="17" type="ORF">SAMN02745176_01444</name>
</gene>
<dbReference type="Pfam" id="PF13361">
    <property type="entry name" value="UvrD_C"/>
    <property type="match status" value="1"/>
</dbReference>
<dbReference type="GO" id="GO:0016887">
    <property type="term" value="F:ATP hydrolysis activity"/>
    <property type="evidence" value="ECO:0007669"/>
    <property type="project" value="RHEA"/>
</dbReference>
<dbReference type="InterPro" id="IPR011604">
    <property type="entry name" value="PDDEXK-like_dom_sf"/>
</dbReference>
<dbReference type="GO" id="GO:0000724">
    <property type="term" value="P:double-strand break repair via homologous recombination"/>
    <property type="evidence" value="ECO:0007669"/>
    <property type="project" value="UniProtKB-UniRule"/>
</dbReference>
<evidence type="ECO:0000313" key="18">
    <source>
        <dbReference type="Proteomes" id="UP000184442"/>
    </source>
</evidence>
<comment type="subunit">
    <text evidence="13">Heterodimer of AddA and AddB/RexB.</text>
</comment>
<dbReference type="RefSeq" id="WP_073025548.1">
    <property type="nucleotide sequence ID" value="NZ_FQZS01000008.1"/>
</dbReference>
<keyword evidence="2 13" id="KW-0547">Nucleotide-binding</keyword>
<feature type="binding site" evidence="14">
    <location>
        <begin position="24"/>
        <end position="31"/>
    </location>
    <ligand>
        <name>ATP</name>
        <dbReference type="ChEBI" id="CHEBI:30616"/>
    </ligand>
</feature>
<evidence type="ECO:0000256" key="10">
    <source>
        <dbReference type="ARBA" id="ARBA00023235"/>
    </source>
</evidence>
<comment type="function">
    <text evidence="13">The heterodimer acts as both an ATP-dependent DNA helicase and an ATP-dependent, dual-direction single-stranded exonuclease. Recognizes the chi site generating a DNA molecule suitable for the initiation of homologous recombination. The AddA nuclease domain is required for chi fragment generation; this subunit has the helicase and 3' -&gt; 5' nuclease activities.</text>
</comment>
<keyword evidence="1 13" id="KW-0540">Nuclease</keyword>
<evidence type="ECO:0000256" key="7">
    <source>
        <dbReference type="ARBA" id="ARBA00022840"/>
    </source>
</evidence>
<dbReference type="PROSITE" id="PS51217">
    <property type="entry name" value="UVRD_HELICASE_CTER"/>
    <property type="match status" value="1"/>
</dbReference>
<dbReference type="FunFam" id="3.40.50.300:FF:001236">
    <property type="entry name" value="ATP-dependent helicase/nuclease subunit A"/>
    <property type="match status" value="1"/>
</dbReference>
<evidence type="ECO:0000256" key="6">
    <source>
        <dbReference type="ARBA" id="ARBA00022839"/>
    </source>
</evidence>
<keyword evidence="5 13" id="KW-0347">Helicase</keyword>
<dbReference type="EC" id="3.1.-.-" evidence="13"/>
<evidence type="ECO:0000256" key="14">
    <source>
        <dbReference type="PROSITE-ProRule" id="PRU00560"/>
    </source>
</evidence>
<dbReference type="STRING" id="1122184.SAMN02745176_01444"/>
<dbReference type="InterPro" id="IPR038726">
    <property type="entry name" value="PDDEXK_AddAB-type"/>
</dbReference>
<dbReference type="InterPro" id="IPR014016">
    <property type="entry name" value="UvrD-like_ATP-bd"/>
</dbReference>
<dbReference type="GO" id="GO:0003690">
    <property type="term" value="F:double-stranded DNA binding"/>
    <property type="evidence" value="ECO:0007669"/>
    <property type="project" value="UniProtKB-UniRule"/>
</dbReference>
<sequence length="1240" mass="143251">MLANWTNEQLSAIETSGCDLLVAAAAGAGKTAVLVERIIRKIIDESTPIDIDNMLIVTFTNAAASEMRERIGEALGKELEKKPDSQKLQRQMLLLNKASITTIHSFCMDVVKNNFHLLDLDPNFRIADETESLLLKMETMEELFEQKYEEEDEDFIYLLDRYGGNKDDKKLQEMLLNIFEFVQSSPWPQEWLDKMSKSYDTSGHWDFTNTPWATIIMEHAKVEIDGALNQLMKAEKIAQGNQGYEKCAAQLADDINMVKLLRKASEESWDELYKAYSTLEFSRQQGPNKNADKSAYEVLKELRKEAKDRINSLGDGLFNCSSEDIKGDLDALYPVILTLSKLVSDFSKMYLDKKKEKAVIDFNDLEHFCLHILTQRDEEGRVQPSPAALSIRDRFKEILVDEYQDSNLVQEAILSVISKRDQGQPNVFMVGDVKQSIYRFRQAKPELFLDKYKRYSEEEGSKERKIKLFKNFRSRKEVLDGVNYLFRQLMSSYIGEIDYDQGEFLNPEALYPEDMVGQSSPYAIELHIVDLKKDETSRVETDEEENAEVEDMEDLDSIQAEARLIGKRILSLMGMGEDNCQAFRIYDRDLDCYRNIKYKDIVILLRTVRGWAEVFHRELESMGIPVFADTATGFFKRSEVQVVMSLLQIIDNPMQDIPLISVLRSPIGGFTSEELMDIRLEDKDSSFYEALIKTSGKEDDLGAKSKVFLEKLGIWRDKALHMPTDELIWYLMNDTGYYSYVGAMPQGKQRQANLKVLFERAKQYEETSFKGLFNFINFINKLKTSSGDMGNAKILGENDDVVRIMSIHKSKGLEFPVVFVAGAGKQFNLQDANKTLLLHEELGFGIDLVDPDRRISYATVPKLAIKQRIRLESLSEEMRVLYVALTRAKEKLIITGCDKSLEKSIDRWAAALDCEQDRLKPHLVARGGRYLDWIGQALMRHKDSHELLKAYGIDFSNAKAIVDDESTWRITTWKKEDFMDILVEEGENGEANLLEQLEQEKDKVVLGEEIVRRLEWKYPYENIAKLPVKLSVTEVKRMISAQEEEPVQNLFKSQYLKKPKFMESTKKMTAAERGSVMHYIMQHLDLKDIDTVEAIKEQVQRLYEEEYITEEWAKAVDAKRIYKFFSSPLGKRIRNADKVYREMPFNIEVSPAEIFPDDGLENSDEKILVQGIIDLYFLEGDKLVLLDYKTDYVDLNSIDQILSRYRNQIKYYEKALEIALKRNVDEKYLYLFHIDQAVQL</sequence>
<dbReference type="GO" id="GO:0043138">
    <property type="term" value="F:3'-5' DNA helicase activity"/>
    <property type="evidence" value="ECO:0007669"/>
    <property type="project" value="UniProtKB-UniRule"/>
</dbReference>
<protein>
    <recommendedName>
        <fullName evidence="13">ATP-dependent helicase/nuclease subunit A</fullName>
        <ecNumber evidence="13">3.1.-.-</ecNumber>
        <ecNumber evidence="13">5.6.2.4</ecNumber>
    </recommendedName>
    <alternativeName>
        <fullName evidence="13">ATP-dependent helicase/nuclease AddA</fullName>
    </alternativeName>
    <alternativeName>
        <fullName evidence="13">DNA 3'-5' helicase AddA</fullName>
    </alternativeName>
</protein>
<evidence type="ECO:0000256" key="5">
    <source>
        <dbReference type="ARBA" id="ARBA00022806"/>
    </source>
</evidence>
<dbReference type="FunFam" id="3.40.50.300:FF:001196">
    <property type="entry name" value="ATP-dependent helicase/nuclease subunit A"/>
    <property type="match status" value="1"/>
</dbReference>
<dbReference type="InterPro" id="IPR027417">
    <property type="entry name" value="P-loop_NTPase"/>
</dbReference>
<evidence type="ECO:0000256" key="12">
    <source>
        <dbReference type="ARBA" id="ARBA00048988"/>
    </source>
</evidence>
<dbReference type="EMBL" id="FQZS01000008">
    <property type="protein sequence ID" value="SHI80949.1"/>
    <property type="molecule type" value="Genomic_DNA"/>
</dbReference>
<dbReference type="HAMAP" id="MF_01451">
    <property type="entry name" value="AddA"/>
    <property type="match status" value="1"/>
</dbReference>
<evidence type="ECO:0000259" key="16">
    <source>
        <dbReference type="PROSITE" id="PS51217"/>
    </source>
</evidence>
<evidence type="ECO:0000256" key="3">
    <source>
        <dbReference type="ARBA" id="ARBA00022763"/>
    </source>
</evidence>
<evidence type="ECO:0000256" key="2">
    <source>
        <dbReference type="ARBA" id="ARBA00022741"/>
    </source>
</evidence>
<dbReference type="AlphaFoldDB" id="A0A1M6E6E4"/>
<comment type="catalytic activity">
    <reaction evidence="11 13">
        <text>Couples ATP hydrolysis with the unwinding of duplex DNA by translocating in the 3'-5' direction.</text>
        <dbReference type="EC" id="5.6.2.4"/>
    </reaction>
</comment>
<evidence type="ECO:0000256" key="8">
    <source>
        <dbReference type="ARBA" id="ARBA00023125"/>
    </source>
</evidence>
<keyword evidence="18" id="KW-1185">Reference proteome</keyword>
<keyword evidence="3 13" id="KW-0227">DNA damage</keyword>
<dbReference type="Gene3D" id="3.40.50.300">
    <property type="entry name" value="P-loop containing nucleotide triphosphate hydrolases"/>
    <property type="match status" value="4"/>
</dbReference>
<name>A0A1M6E6E4_9FIRM</name>
<feature type="domain" description="UvrD-like helicase ATP-binding" evidence="15">
    <location>
        <begin position="3"/>
        <end position="475"/>
    </location>
</feature>
<dbReference type="NCBIfam" id="TIGR02785">
    <property type="entry name" value="addA_Gpos"/>
    <property type="match status" value="1"/>
</dbReference>
<evidence type="ECO:0000256" key="4">
    <source>
        <dbReference type="ARBA" id="ARBA00022801"/>
    </source>
</evidence>
<comment type="catalytic activity">
    <reaction evidence="12 13">
        <text>ATP + H2O = ADP + phosphate + H(+)</text>
        <dbReference type="Rhea" id="RHEA:13065"/>
        <dbReference type="ChEBI" id="CHEBI:15377"/>
        <dbReference type="ChEBI" id="CHEBI:15378"/>
        <dbReference type="ChEBI" id="CHEBI:30616"/>
        <dbReference type="ChEBI" id="CHEBI:43474"/>
        <dbReference type="ChEBI" id="CHEBI:456216"/>
        <dbReference type="EC" id="5.6.2.4"/>
    </reaction>
</comment>
<keyword evidence="6 13" id="KW-0269">Exonuclease</keyword>
<dbReference type="Gene3D" id="3.90.320.10">
    <property type="match status" value="1"/>
</dbReference>
<dbReference type="PROSITE" id="PS51198">
    <property type="entry name" value="UVRD_HELICASE_ATP_BIND"/>
    <property type="match status" value="1"/>
</dbReference>
<dbReference type="PANTHER" id="PTHR11070">
    <property type="entry name" value="UVRD / RECB / PCRA DNA HELICASE FAMILY MEMBER"/>
    <property type="match status" value="1"/>
</dbReference>
<accession>A0A1M6E6E4</accession>
<dbReference type="GO" id="GO:0008408">
    <property type="term" value="F:3'-5' exonuclease activity"/>
    <property type="evidence" value="ECO:0007669"/>
    <property type="project" value="UniProtKB-UniRule"/>
</dbReference>
<dbReference type="GO" id="GO:0033202">
    <property type="term" value="C:DNA helicase complex"/>
    <property type="evidence" value="ECO:0007669"/>
    <property type="project" value="TreeGrafter"/>
</dbReference>
<feature type="domain" description="UvrD-like helicase C-terminal" evidence="16">
    <location>
        <begin position="518"/>
        <end position="812"/>
    </location>
</feature>
<organism evidence="17 18">
    <name type="scientific">Lutispora thermophila DSM 19022</name>
    <dbReference type="NCBI Taxonomy" id="1122184"/>
    <lineage>
        <taxon>Bacteria</taxon>
        <taxon>Bacillati</taxon>
        <taxon>Bacillota</taxon>
        <taxon>Clostridia</taxon>
        <taxon>Lutisporales</taxon>
        <taxon>Lutisporaceae</taxon>
        <taxon>Lutispora</taxon>
    </lineage>
</organism>
<proteinExistence type="inferred from homology"/>
<evidence type="ECO:0000256" key="9">
    <source>
        <dbReference type="ARBA" id="ARBA00023204"/>
    </source>
</evidence>
<evidence type="ECO:0000256" key="1">
    <source>
        <dbReference type="ARBA" id="ARBA00022722"/>
    </source>
</evidence>
<dbReference type="GO" id="GO:0005829">
    <property type="term" value="C:cytosol"/>
    <property type="evidence" value="ECO:0007669"/>
    <property type="project" value="TreeGrafter"/>
</dbReference>
<dbReference type="InterPro" id="IPR000212">
    <property type="entry name" value="DNA_helicase_UvrD/REP"/>
</dbReference>
<dbReference type="SUPFAM" id="SSF52980">
    <property type="entry name" value="Restriction endonuclease-like"/>
    <property type="match status" value="1"/>
</dbReference>
<dbReference type="OrthoDB" id="9810135at2"/>
<dbReference type="EC" id="5.6.2.4" evidence="13"/>
<keyword evidence="4 13" id="KW-0378">Hydrolase</keyword>
<reference evidence="17 18" key="1">
    <citation type="submission" date="2016-11" db="EMBL/GenBank/DDBJ databases">
        <authorList>
            <person name="Jaros S."/>
            <person name="Januszkiewicz K."/>
            <person name="Wedrychowicz H."/>
        </authorList>
    </citation>
    <scope>NUCLEOTIDE SEQUENCE [LARGE SCALE GENOMIC DNA]</scope>
    <source>
        <strain evidence="17 18">DSM 19022</strain>
    </source>
</reference>
<comment type="cofactor">
    <cofactor evidence="13">
        <name>Mg(2+)</name>
        <dbReference type="ChEBI" id="CHEBI:18420"/>
    </cofactor>
</comment>
<dbReference type="SUPFAM" id="SSF52540">
    <property type="entry name" value="P-loop containing nucleoside triphosphate hydrolases"/>
    <property type="match status" value="1"/>
</dbReference>